<dbReference type="PROSITE" id="PS50862">
    <property type="entry name" value="AA_TRNA_LIGASE_II"/>
    <property type="match status" value="1"/>
</dbReference>
<keyword evidence="3" id="KW-0547">Nucleotide-binding</keyword>
<evidence type="ECO:0000256" key="1">
    <source>
        <dbReference type="ARBA" id="ARBA00008226"/>
    </source>
</evidence>
<comment type="subcellular location">
    <subcellularLocation>
        <location evidence="3">Cytoplasm</location>
    </subcellularLocation>
</comment>
<dbReference type="CDD" id="cd00773">
    <property type="entry name" value="HisRS-like_core"/>
    <property type="match status" value="1"/>
</dbReference>
<dbReference type="EC" id="6.1.1.21" evidence="3"/>
<sequence length="460" mass="53509">MTNKIKFEKISKIKGTRDFDTFNYALRDEMINAFKNLVTNNSFQLISTPIIEDARLFKRSVGESEIVKKEMYEFQDKGKRDLVLRPEGTASFIRAYIENNWENLNNKRYAYIGPMYRYEQPQKGRYREFYQAGVEYIGTKNPYKDAQVISLAFYFLQMLEINNVLLINTIGDSQSRANYEQALYDYLLPFKDQLSEISQQRLADKKVLRILDDKQDVNKDFIKQAPILKDYLSPESKAYFDKLLKILDSMEIEYQISNQLVRGLDYYDEIVFEFIATDSSSNSQGTVIGGGRYSNLIEQLGGNAQSSVGFGVGIDRILDLLLDNLEAYPITQAVKDNLVPDIYIAFSNFENNTEWAFEFTHSIVYDTLKMQVEYDLIKSKNLYKRYLETNAPFLITDDAKLGSDFIVIKTNFSDDRCVLRKNANTFEDAYRFIIENGKDVINPTSLEQLEELFDQYLQEI</sequence>
<dbReference type="InterPro" id="IPR041715">
    <property type="entry name" value="HisRS-like_core"/>
</dbReference>
<keyword evidence="3" id="KW-0963">Cytoplasm</keyword>
<keyword evidence="6" id="KW-1185">Reference proteome</keyword>
<dbReference type="PANTHER" id="PTHR43707:SF1">
    <property type="entry name" value="HISTIDINE--TRNA LIGASE, MITOCHONDRIAL-RELATED"/>
    <property type="match status" value="1"/>
</dbReference>
<evidence type="ECO:0000256" key="3">
    <source>
        <dbReference type="HAMAP-Rule" id="MF_00127"/>
    </source>
</evidence>
<organism evidence="5 6">
    <name type="scientific">Mycoplasma nasistruthionis</name>
    <dbReference type="NCBI Taxonomy" id="353852"/>
    <lineage>
        <taxon>Bacteria</taxon>
        <taxon>Bacillati</taxon>
        <taxon>Mycoplasmatota</taxon>
        <taxon>Mollicutes</taxon>
        <taxon>Mycoplasmataceae</taxon>
        <taxon>Mycoplasma</taxon>
    </lineage>
</organism>
<dbReference type="Proteomes" id="UP000315201">
    <property type="component" value="Chromosome"/>
</dbReference>
<gene>
    <name evidence="3" type="primary">hisS</name>
    <name evidence="5" type="ORF">FIV53_00530</name>
</gene>
<dbReference type="InterPro" id="IPR004516">
    <property type="entry name" value="HisRS/HisZ"/>
</dbReference>
<keyword evidence="3" id="KW-0030">Aminoacyl-tRNA synthetase</keyword>
<name>A0A4Y6I5K7_9MOLU</name>
<dbReference type="InterPro" id="IPR015807">
    <property type="entry name" value="His-tRNA-ligase"/>
</dbReference>
<proteinExistence type="inferred from homology"/>
<comment type="similarity">
    <text evidence="1 3">Belongs to the class-II aminoacyl-tRNA synthetase family.</text>
</comment>
<dbReference type="Pfam" id="PF13393">
    <property type="entry name" value="tRNA-synt_His"/>
    <property type="match status" value="1"/>
</dbReference>
<evidence type="ECO:0000313" key="5">
    <source>
        <dbReference type="EMBL" id="QDF64803.1"/>
    </source>
</evidence>
<dbReference type="GO" id="GO:0005524">
    <property type="term" value="F:ATP binding"/>
    <property type="evidence" value="ECO:0007669"/>
    <property type="project" value="UniProtKB-UniRule"/>
</dbReference>
<evidence type="ECO:0000256" key="2">
    <source>
        <dbReference type="ARBA" id="ARBA00022840"/>
    </source>
</evidence>
<dbReference type="EMBL" id="CP041147">
    <property type="protein sequence ID" value="QDF64803.1"/>
    <property type="molecule type" value="Genomic_DNA"/>
</dbReference>
<keyword evidence="2 3" id="KW-0067">ATP-binding</keyword>
<reference evidence="5 6" key="1">
    <citation type="submission" date="2019-06" db="EMBL/GenBank/DDBJ databases">
        <title>Mycoplasma nasistruthionis sp. nov. str Ms03.</title>
        <authorList>
            <person name="Botes A."/>
        </authorList>
    </citation>
    <scope>NUCLEOTIDE SEQUENCE [LARGE SCALE GENOMIC DNA]</scope>
    <source>
        <strain evidence="5 6">Ms03</strain>
    </source>
</reference>
<dbReference type="HAMAP" id="MF_00127">
    <property type="entry name" value="His_tRNA_synth"/>
    <property type="match status" value="1"/>
</dbReference>
<feature type="domain" description="Aminoacyl-transfer RNA synthetases class-II family profile" evidence="4">
    <location>
        <begin position="24"/>
        <end position="340"/>
    </location>
</feature>
<dbReference type="RefSeq" id="WP_208664862.1">
    <property type="nucleotide sequence ID" value="NZ_CP041147.1"/>
</dbReference>
<evidence type="ECO:0000313" key="6">
    <source>
        <dbReference type="Proteomes" id="UP000315201"/>
    </source>
</evidence>
<accession>A0A4Y6I5K7</accession>
<dbReference type="NCBIfam" id="TIGR00442">
    <property type="entry name" value="hisS"/>
    <property type="match status" value="1"/>
</dbReference>
<dbReference type="GO" id="GO:0006427">
    <property type="term" value="P:histidyl-tRNA aminoacylation"/>
    <property type="evidence" value="ECO:0007669"/>
    <property type="project" value="UniProtKB-UniRule"/>
</dbReference>
<keyword evidence="3" id="KW-0648">Protein biosynthesis</keyword>
<keyword evidence="3 5" id="KW-0436">Ligase</keyword>
<comment type="catalytic activity">
    <reaction evidence="3">
        <text>tRNA(His) + L-histidine + ATP = L-histidyl-tRNA(His) + AMP + diphosphate + H(+)</text>
        <dbReference type="Rhea" id="RHEA:17313"/>
        <dbReference type="Rhea" id="RHEA-COMP:9665"/>
        <dbReference type="Rhea" id="RHEA-COMP:9689"/>
        <dbReference type="ChEBI" id="CHEBI:15378"/>
        <dbReference type="ChEBI" id="CHEBI:30616"/>
        <dbReference type="ChEBI" id="CHEBI:33019"/>
        <dbReference type="ChEBI" id="CHEBI:57595"/>
        <dbReference type="ChEBI" id="CHEBI:78442"/>
        <dbReference type="ChEBI" id="CHEBI:78527"/>
        <dbReference type="ChEBI" id="CHEBI:456215"/>
        <dbReference type="EC" id="6.1.1.21"/>
    </reaction>
</comment>
<dbReference type="InterPro" id="IPR006195">
    <property type="entry name" value="aa-tRNA-synth_II"/>
</dbReference>
<dbReference type="PANTHER" id="PTHR43707">
    <property type="entry name" value="HISTIDYL-TRNA SYNTHETASE"/>
    <property type="match status" value="1"/>
</dbReference>
<protein>
    <recommendedName>
        <fullName evidence="3">Histidine--tRNA ligase</fullName>
        <ecNumber evidence="3">6.1.1.21</ecNumber>
    </recommendedName>
    <alternativeName>
        <fullName evidence="3">Histidyl-tRNA synthetase</fullName>
        <shortName evidence="3">HisRS</shortName>
    </alternativeName>
</protein>
<dbReference type="InterPro" id="IPR045864">
    <property type="entry name" value="aa-tRNA-synth_II/BPL/LPL"/>
</dbReference>
<dbReference type="GO" id="GO:0004821">
    <property type="term" value="F:histidine-tRNA ligase activity"/>
    <property type="evidence" value="ECO:0007669"/>
    <property type="project" value="UniProtKB-UniRule"/>
</dbReference>
<comment type="subunit">
    <text evidence="3">Homodimer.</text>
</comment>
<dbReference type="Gene3D" id="3.30.930.10">
    <property type="entry name" value="Bira Bifunctional Protein, Domain 2"/>
    <property type="match status" value="1"/>
</dbReference>
<dbReference type="SUPFAM" id="SSF55681">
    <property type="entry name" value="Class II aaRS and biotin synthetases"/>
    <property type="match status" value="1"/>
</dbReference>
<evidence type="ECO:0000259" key="4">
    <source>
        <dbReference type="PROSITE" id="PS50862"/>
    </source>
</evidence>
<dbReference type="GO" id="GO:0005737">
    <property type="term" value="C:cytoplasm"/>
    <property type="evidence" value="ECO:0007669"/>
    <property type="project" value="UniProtKB-SubCell"/>
</dbReference>
<dbReference type="AlphaFoldDB" id="A0A4Y6I5K7"/>